<protein>
    <submittedName>
        <fullName evidence="1">Uncharacterized protein</fullName>
    </submittedName>
</protein>
<sequence length="152" mass="17822">MIKKYRILFMVLLAINYFGCKSGNLKIEPIDSSLNERLRTGKGLDLRLFSTKEVFQYYEISNYSQFSSVDFQLKLDDFVKQQYTIRDIAAANNFTILFYKKAFLVNYEGHVYEAARDEENGTLSDYKDNLIALIRYTKGNHGLLIRQRVLYP</sequence>
<dbReference type="RefSeq" id="WP_133577942.1">
    <property type="nucleotide sequence ID" value="NZ_SNYC01000007.1"/>
</dbReference>
<comment type="caution">
    <text evidence="1">The sequence shown here is derived from an EMBL/GenBank/DDBJ whole genome shotgun (WGS) entry which is preliminary data.</text>
</comment>
<accession>A0A4R6SQT8</accession>
<name>A0A4R6SQT8_9SPHI</name>
<dbReference type="Proteomes" id="UP000295620">
    <property type="component" value="Unassembled WGS sequence"/>
</dbReference>
<proteinExistence type="predicted"/>
<dbReference type="AlphaFoldDB" id="A0A4R6SQT8"/>
<dbReference type="OrthoDB" id="1260831at2"/>
<dbReference type="EMBL" id="SNYC01000007">
    <property type="protein sequence ID" value="TDQ07131.1"/>
    <property type="molecule type" value="Genomic_DNA"/>
</dbReference>
<evidence type="ECO:0000313" key="1">
    <source>
        <dbReference type="EMBL" id="TDQ07131.1"/>
    </source>
</evidence>
<keyword evidence="2" id="KW-1185">Reference proteome</keyword>
<reference evidence="1 2" key="1">
    <citation type="submission" date="2019-03" db="EMBL/GenBank/DDBJ databases">
        <title>Genomic Encyclopedia of Archaeal and Bacterial Type Strains, Phase II (KMG-II): from individual species to whole genera.</title>
        <authorList>
            <person name="Goeker M."/>
        </authorList>
    </citation>
    <scope>NUCLEOTIDE SEQUENCE [LARGE SCALE GENOMIC DNA]</scope>
    <source>
        <strain evidence="1 2">DSM 19035</strain>
    </source>
</reference>
<gene>
    <name evidence="1" type="ORF">ATK78_4147</name>
</gene>
<evidence type="ECO:0000313" key="2">
    <source>
        <dbReference type="Proteomes" id="UP000295620"/>
    </source>
</evidence>
<organism evidence="1 2">
    <name type="scientific">Pedobacter metabolipauper</name>
    <dbReference type="NCBI Taxonomy" id="425513"/>
    <lineage>
        <taxon>Bacteria</taxon>
        <taxon>Pseudomonadati</taxon>
        <taxon>Bacteroidota</taxon>
        <taxon>Sphingobacteriia</taxon>
        <taxon>Sphingobacteriales</taxon>
        <taxon>Sphingobacteriaceae</taxon>
        <taxon>Pedobacter</taxon>
    </lineage>
</organism>